<organism evidence="14 15">
    <name type="scientific">Laetiporus sulphureus 93-53</name>
    <dbReference type="NCBI Taxonomy" id="1314785"/>
    <lineage>
        <taxon>Eukaryota</taxon>
        <taxon>Fungi</taxon>
        <taxon>Dikarya</taxon>
        <taxon>Basidiomycota</taxon>
        <taxon>Agaricomycotina</taxon>
        <taxon>Agaricomycetes</taxon>
        <taxon>Polyporales</taxon>
        <taxon>Laetiporus</taxon>
    </lineage>
</organism>
<dbReference type="GO" id="GO:0005576">
    <property type="term" value="C:extracellular region"/>
    <property type="evidence" value="ECO:0007669"/>
    <property type="project" value="UniProtKB-SubCell"/>
</dbReference>
<comment type="similarity">
    <text evidence="4">Belongs to the glycosyl hydrolase 2 family. Beta-mannosidase A subfamily.</text>
</comment>
<dbReference type="GeneID" id="63830920"/>
<reference evidence="14 15" key="1">
    <citation type="journal article" date="2016" name="Mol. Biol. Evol.">
        <title>Comparative Genomics of Early-Diverging Mushroom-Forming Fungi Provides Insights into the Origins of Lignocellulose Decay Capabilities.</title>
        <authorList>
            <person name="Nagy L.G."/>
            <person name="Riley R."/>
            <person name="Tritt A."/>
            <person name="Adam C."/>
            <person name="Daum C."/>
            <person name="Floudas D."/>
            <person name="Sun H."/>
            <person name="Yadav J.S."/>
            <person name="Pangilinan J."/>
            <person name="Larsson K.H."/>
            <person name="Matsuura K."/>
            <person name="Barry K."/>
            <person name="Labutti K."/>
            <person name="Kuo R."/>
            <person name="Ohm R.A."/>
            <person name="Bhattacharya S.S."/>
            <person name="Shirouzu T."/>
            <person name="Yoshinaga Y."/>
            <person name="Martin F.M."/>
            <person name="Grigoriev I.V."/>
            <person name="Hibbett D.S."/>
        </authorList>
    </citation>
    <scope>NUCLEOTIDE SEQUENCE [LARGE SCALE GENOMIC DNA]</scope>
    <source>
        <strain evidence="14 15">93-53</strain>
    </source>
</reference>
<evidence type="ECO:0000313" key="15">
    <source>
        <dbReference type="Proteomes" id="UP000076871"/>
    </source>
</evidence>
<evidence type="ECO:0000256" key="6">
    <source>
        <dbReference type="ARBA" id="ARBA00012754"/>
    </source>
</evidence>
<keyword evidence="10" id="KW-0326">Glycosidase</keyword>
<dbReference type="OrthoDB" id="2866996at2759"/>
<evidence type="ECO:0000256" key="9">
    <source>
        <dbReference type="ARBA" id="ARBA00022801"/>
    </source>
</evidence>
<dbReference type="Pfam" id="PF17786">
    <property type="entry name" value="Mannosidase_ig"/>
    <property type="match status" value="1"/>
</dbReference>
<evidence type="ECO:0000256" key="11">
    <source>
        <dbReference type="ARBA" id="ARBA00031061"/>
    </source>
</evidence>
<evidence type="ECO:0000256" key="1">
    <source>
        <dbReference type="ARBA" id="ARBA00000829"/>
    </source>
</evidence>
<evidence type="ECO:0000256" key="2">
    <source>
        <dbReference type="ARBA" id="ARBA00004613"/>
    </source>
</evidence>
<dbReference type="PANTHER" id="PTHR43730">
    <property type="entry name" value="BETA-MANNOSIDASE"/>
    <property type="match status" value="1"/>
</dbReference>
<dbReference type="AlphaFoldDB" id="A0A165D3H3"/>
<dbReference type="EMBL" id="KV427639">
    <property type="protein sequence ID" value="KZT04086.1"/>
    <property type="molecule type" value="Genomic_DNA"/>
</dbReference>
<feature type="domain" description="Mannosidase Ig/CBM-like" evidence="12">
    <location>
        <begin position="571"/>
        <end position="627"/>
    </location>
</feature>
<evidence type="ECO:0000259" key="13">
    <source>
        <dbReference type="Pfam" id="PF22666"/>
    </source>
</evidence>
<evidence type="ECO:0000256" key="4">
    <source>
        <dbReference type="ARBA" id="ARBA00007483"/>
    </source>
</evidence>
<evidence type="ECO:0000256" key="7">
    <source>
        <dbReference type="ARBA" id="ARBA00021795"/>
    </source>
</evidence>
<dbReference type="GO" id="GO:0006516">
    <property type="term" value="P:glycoprotein catabolic process"/>
    <property type="evidence" value="ECO:0007669"/>
    <property type="project" value="TreeGrafter"/>
</dbReference>
<evidence type="ECO:0000256" key="3">
    <source>
        <dbReference type="ARBA" id="ARBA00004740"/>
    </source>
</evidence>
<dbReference type="Gene3D" id="2.60.120.260">
    <property type="entry name" value="Galactose-binding domain-like"/>
    <property type="match status" value="1"/>
</dbReference>
<proteinExistence type="inferred from homology"/>
<comment type="catalytic activity">
    <reaction evidence="1">
        <text>Hydrolysis of terminal, non-reducing beta-D-mannose residues in beta-D-mannosides.</text>
        <dbReference type="EC" id="3.2.1.25"/>
    </reaction>
</comment>
<comment type="subunit">
    <text evidence="5">Homodimer.</text>
</comment>
<dbReference type="InterPro" id="IPR017853">
    <property type="entry name" value="GH"/>
</dbReference>
<keyword evidence="9 14" id="KW-0378">Hydrolase</keyword>
<dbReference type="Gene3D" id="2.60.40.10">
    <property type="entry name" value="Immunoglobulins"/>
    <property type="match status" value="1"/>
</dbReference>
<dbReference type="EC" id="3.2.1.25" evidence="6"/>
<dbReference type="PANTHER" id="PTHR43730:SF5">
    <property type="entry name" value="BETA-MANNOSIDASE A"/>
    <property type="match status" value="1"/>
</dbReference>
<dbReference type="InterPro" id="IPR013783">
    <property type="entry name" value="Ig-like_fold"/>
</dbReference>
<dbReference type="SUPFAM" id="SSF51445">
    <property type="entry name" value="(Trans)glycosidases"/>
    <property type="match status" value="1"/>
</dbReference>
<dbReference type="InParanoid" id="A0A165D3H3"/>
<evidence type="ECO:0000256" key="10">
    <source>
        <dbReference type="ARBA" id="ARBA00023295"/>
    </source>
</evidence>
<dbReference type="SUPFAM" id="SSF49785">
    <property type="entry name" value="Galactose-binding domain-like"/>
    <property type="match status" value="1"/>
</dbReference>
<evidence type="ECO:0000256" key="5">
    <source>
        <dbReference type="ARBA" id="ARBA00011738"/>
    </source>
</evidence>
<evidence type="ECO:0000313" key="14">
    <source>
        <dbReference type="EMBL" id="KZT04086.1"/>
    </source>
</evidence>
<dbReference type="RefSeq" id="XP_040761826.1">
    <property type="nucleotide sequence ID" value="XM_040913892.1"/>
</dbReference>
<dbReference type="InterPro" id="IPR041447">
    <property type="entry name" value="Mannosidase_ig"/>
</dbReference>
<dbReference type="InterPro" id="IPR054593">
    <property type="entry name" value="Beta-mannosidase-like_N2"/>
</dbReference>
<feature type="domain" description="Beta-mannosidase-like galactose-binding" evidence="13">
    <location>
        <begin position="10"/>
        <end position="124"/>
    </location>
</feature>
<keyword evidence="15" id="KW-1185">Reference proteome</keyword>
<dbReference type="Proteomes" id="UP000076871">
    <property type="component" value="Unassembled WGS sequence"/>
</dbReference>
<sequence>MLTIRSVGLNASARTLLVFHDLDTIANITVAGHPTAGVNNQFRQYVYNVTNMHMLASPSESDSNITVAFESAYFYGLIVTSLPGTEVSLISDFGYASFRQYERKIQFDFGWDWGPAFVSAGIFRPAYLVMLSETSLEISKLGQTALVPPDQTADWLVNVTLGVRSVLPSFNLTTEIAIPKLDISSGPIAGVPQRWYPRDLGTPTLYNFTITLALGDEFGMFLDSTSFQLQSGFRTIELAQTAYLHEEIDLRGITPGDQWHFVINGRAFYTKGTNIIPFDLFYPRITTEKVRWVLESTVLSGQNMLRVWGGGIYQPSDELTGSEMIFSDATYPLNEFLLNVRRINKHPSNVQWAGGNEIENIVIGVNDTYANGTHYLDEDFLHDITYQEQSSVAYTDCFTMNGNKTPGYIYGNTERYNYNASQAFNYSTYPVASFHSMPSFYTWEEALLEPEDYLFNSTVVMSRYHHPPAGSLTWPNLNAPQGQGQMTMAVEPWLPMPGTFDSNQIFAQWCWSTQAPRENLGALVWQLNEIWQAPSWAAIEYSGRWKVLNYGMASIYSPMIVYPFWTSSNETLDIMVTNDRWYTMNGTALLTWYDWAGNQLETMMHEFSMPSLNNTVLMSMQGFDMILPEGAHIEGRTAIIESYYTPTSLANAELIDPEIDMIAGDSLTFTLSAKGGVAAYAWLDHPSGKSYIIDPISSTLHKPALSMIRDPDRADFVVRSVWNDIHV</sequence>
<dbReference type="SUPFAM" id="SSF49303">
    <property type="entry name" value="beta-Galactosidase/glucuronidase domain"/>
    <property type="match status" value="1"/>
</dbReference>
<comment type="subcellular location">
    <subcellularLocation>
        <location evidence="2">Secreted</location>
    </subcellularLocation>
</comment>
<dbReference type="InterPro" id="IPR050887">
    <property type="entry name" value="Beta-mannosidase_GH2"/>
</dbReference>
<dbReference type="Pfam" id="PF22666">
    <property type="entry name" value="Glyco_hydro_2_N2"/>
    <property type="match status" value="1"/>
</dbReference>
<keyword evidence="8" id="KW-0964">Secreted</keyword>
<dbReference type="STRING" id="1314785.A0A165D3H3"/>
<dbReference type="Gene3D" id="3.20.20.80">
    <property type="entry name" value="Glycosidases"/>
    <property type="match status" value="1"/>
</dbReference>
<accession>A0A165D3H3</accession>
<gene>
    <name evidence="14" type="ORF">LAESUDRAFT_786433</name>
</gene>
<evidence type="ECO:0000259" key="12">
    <source>
        <dbReference type="Pfam" id="PF17786"/>
    </source>
</evidence>
<dbReference type="GO" id="GO:0004567">
    <property type="term" value="F:beta-mannosidase activity"/>
    <property type="evidence" value="ECO:0007669"/>
    <property type="project" value="UniProtKB-EC"/>
</dbReference>
<comment type="pathway">
    <text evidence="3">Glycan metabolism; N-glycan degradation.</text>
</comment>
<protein>
    <recommendedName>
        <fullName evidence="7">Beta-mannosidase A</fullName>
        <ecNumber evidence="6">3.2.1.25</ecNumber>
    </recommendedName>
    <alternativeName>
        <fullName evidence="11">Mannanase A</fullName>
    </alternativeName>
</protein>
<dbReference type="InterPro" id="IPR036156">
    <property type="entry name" value="Beta-gal/glucu_dom_sf"/>
</dbReference>
<name>A0A165D3H3_9APHY</name>
<dbReference type="InterPro" id="IPR008979">
    <property type="entry name" value="Galactose-bd-like_sf"/>
</dbReference>
<evidence type="ECO:0000256" key="8">
    <source>
        <dbReference type="ARBA" id="ARBA00022525"/>
    </source>
</evidence>